<dbReference type="Gene3D" id="3.40.50.10140">
    <property type="entry name" value="Toll/interleukin-1 receptor homology (TIR) domain"/>
    <property type="match status" value="1"/>
</dbReference>
<feature type="domain" description="TIR" evidence="2">
    <location>
        <begin position="4"/>
        <end position="136"/>
    </location>
</feature>
<dbReference type="SUPFAM" id="SSF52200">
    <property type="entry name" value="Toll/Interleukin receptor TIR domain"/>
    <property type="match status" value="1"/>
</dbReference>
<dbReference type="Pfam" id="PF13676">
    <property type="entry name" value="TIR_2"/>
    <property type="match status" value="1"/>
</dbReference>
<name>A0ABP5JCL9_9ACTN</name>
<evidence type="ECO:0000259" key="2">
    <source>
        <dbReference type="Pfam" id="PF13676"/>
    </source>
</evidence>
<proteinExistence type="predicted"/>
<sequence length="262" mass="27962">MPEIFINYRTSDGKDAAYAIYQELARRFGDRMVFLAAQSIPAGENYHNALTKGVRRSSVLLALIGHGWVDAVHPERPGSRALDHENDWVRREIEEAFAHGVAVVPVLVGRHTEQLDPRRLPESIVALADCQYMRFTLRTARHDLALIGDQLAKQVPELAAADRGPDPAAAPADPPAEPAPGDDTPRDPGTGMHNTGQSGGIGNISGHVGTVVGEANAPFHTGSGDQIDGTQVNGDGNVVGGSGHGGINQNFGPARRRREGDR</sequence>
<accession>A0ABP5JCL9</accession>
<organism evidence="3 4">
    <name type="scientific">Streptomyces synnematoformans</name>
    <dbReference type="NCBI Taxonomy" id="415721"/>
    <lineage>
        <taxon>Bacteria</taxon>
        <taxon>Bacillati</taxon>
        <taxon>Actinomycetota</taxon>
        <taxon>Actinomycetes</taxon>
        <taxon>Kitasatosporales</taxon>
        <taxon>Streptomycetaceae</taxon>
        <taxon>Streptomyces</taxon>
    </lineage>
</organism>
<keyword evidence="4" id="KW-1185">Reference proteome</keyword>
<dbReference type="Proteomes" id="UP001500443">
    <property type="component" value="Unassembled WGS sequence"/>
</dbReference>
<reference evidence="4" key="1">
    <citation type="journal article" date="2019" name="Int. J. Syst. Evol. Microbiol.">
        <title>The Global Catalogue of Microorganisms (GCM) 10K type strain sequencing project: providing services to taxonomists for standard genome sequencing and annotation.</title>
        <authorList>
            <consortium name="The Broad Institute Genomics Platform"/>
            <consortium name="The Broad Institute Genome Sequencing Center for Infectious Disease"/>
            <person name="Wu L."/>
            <person name="Ma J."/>
        </authorList>
    </citation>
    <scope>NUCLEOTIDE SEQUENCE [LARGE SCALE GENOMIC DNA]</scope>
    <source>
        <strain evidence="4">JCM 15481</strain>
    </source>
</reference>
<evidence type="ECO:0000256" key="1">
    <source>
        <dbReference type="SAM" id="MobiDB-lite"/>
    </source>
</evidence>
<comment type="caution">
    <text evidence="3">The sequence shown here is derived from an EMBL/GenBank/DDBJ whole genome shotgun (WGS) entry which is preliminary data.</text>
</comment>
<feature type="compositionally biased region" description="Gly residues" evidence="1">
    <location>
        <begin position="237"/>
        <end position="246"/>
    </location>
</feature>
<evidence type="ECO:0000313" key="3">
    <source>
        <dbReference type="EMBL" id="GAA2114897.1"/>
    </source>
</evidence>
<feature type="region of interest" description="Disordered" evidence="1">
    <location>
        <begin position="161"/>
        <end position="262"/>
    </location>
</feature>
<feature type="compositionally biased region" description="Low complexity" evidence="1">
    <location>
        <begin position="161"/>
        <end position="171"/>
    </location>
</feature>
<dbReference type="EMBL" id="BAAAPF010000025">
    <property type="protein sequence ID" value="GAA2114897.1"/>
    <property type="molecule type" value="Genomic_DNA"/>
</dbReference>
<dbReference type="InterPro" id="IPR035897">
    <property type="entry name" value="Toll_tir_struct_dom_sf"/>
</dbReference>
<evidence type="ECO:0000313" key="4">
    <source>
        <dbReference type="Proteomes" id="UP001500443"/>
    </source>
</evidence>
<dbReference type="RefSeq" id="WP_344288979.1">
    <property type="nucleotide sequence ID" value="NZ_BAAAPF010000025.1"/>
</dbReference>
<protein>
    <recommendedName>
        <fullName evidence="2">TIR domain-containing protein</fullName>
    </recommendedName>
</protein>
<gene>
    <name evidence="3" type="ORF">GCM10009802_14590</name>
</gene>
<dbReference type="InterPro" id="IPR000157">
    <property type="entry name" value="TIR_dom"/>
</dbReference>